<feature type="domain" description="Orn/DAP/Arg decarboxylase 2 C-terminal" evidence="9">
    <location>
        <begin position="56"/>
        <end position="403"/>
    </location>
</feature>
<feature type="modified residue" description="N6-(pyridoxal phosphate)lysine" evidence="5">
    <location>
        <position position="83"/>
    </location>
</feature>
<keyword evidence="5 7" id="KW-0457">Lysine biosynthesis</keyword>
<feature type="region of interest" description="Disordered" evidence="8">
    <location>
        <begin position="1"/>
        <end position="20"/>
    </location>
</feature>
<dbReference type="EMBL" id="JBHLYQ010000030">
    <property type="protein sequence ID" value="MFC0081437.1"/>
    <property type="molecule type" value="Genomic_DNA"/>
</dbReference>
<feature type="binding site" evidence="5">
    <location>
        <position position="405"/>
    </location>
    <ligand>
        <name>pyridoxal 5'-phosphate</name>
        <dbReference type="ChEBI" id="CHEBI:597326"/>
    </ligand>
</feature>
<comment type="pathway">
    <text evidence="5 7">Amino-acid biosynthesis; L-lysine biosynthesis via DAP pathway; L-lysine from DL-2,6-diaminopimelate: step 1/1.</text>
</comment>
<evidence type="ECO:0000259" key="9">
    <source>
        <dbReference type="Pfam" id="PF00278"/>
    </source>
</evidence>
<dbReference type="PRINTS" id="PR01179">
    <property type="entry name" value="ODADCRBXLASE"/>
</dbReference>
<reference evidence="11 12" key="1">
    <citation type="submission" date="2024-09" db="EMBL/GenBank/DDBJ databases">
        <authorList>
            <person name="Sun Q."/>
            <person name="Mori K."/>
        </authorList>
    </citation>
    <scope>NUCLEOTIDE SEQUENCE [LARGE SCALE GENOMIC DNA]</scope>
    <source>
        <strain evidence="11 12">JCM 15389</strain>
    </source>
</reference>
<feature type="domain" description="Orn/DAP/Arg decarboxylase 2 N-terminal" evidence="10">
    <location>
        <begin position="62"/>
        <end position="311"/>
    </location>
</feature>
<comment type="catalytic activity">
    <reaction evidence="5 7">
        <text>meso-2,6-diaminopimelate + H(+) = L-lysine + CO2</text>
        <dbReference type="Rhea" id="RHEA:15101"/>
        <dbReference type="ChEBI" id="CHEBI:15378"/>
        <dbReference type="ChEBI" id="CHEBI:16526"/>
        <dbReference type="ChEBI" id="CHEBI:32551"/>
        <dbReference type="ChEBI" id="CHEBI:57791"/>
        <dbReference type="EC" id="4.1.1.20"/>
    </reaction>
</comment>
<dbReference type="EC" id="4.1.1.20" evidence="5 6"/>
<dbReference type="InterPro" id="IPR009006">
    <property type="entry name" value="Ala_racemase/Decarboxylase_C"/>
</dbReference>
<feature type="binding site" evidence="5">
    <location>
        <begin position="304"/>
        <end position="307"/>
    </location>
    <ligand>
        <name>pyridoxal 5'-phosphate</name>
        <dbReference type="ChEBI" id="CHEBI:597326"/>
    </ligand>
</feature>
<dbReference type="Pfam" id="PF02784">
    <property type="entry name" value="Orn_Arg_deC_N"/>
    <property type="match status" value="1"/>
</dbReference>
<dbReference type="Gene3D" id="3.20.20.10">
    <property type="entry name" value="Alanine racemase"/>
    <property type="match status" value="1"/>
</dbReference>
<dbReference type="PROSITE" id="PS00878">
    <property type="entry name" value="ODR_DC_2_1"/>
    <property type="match status" value="1"/>
</dbReference>
<feature type="binding site" evidence="5">
    <location>
        <position position="376"/>
    </location>
    <ligand>
        <name>substrate</name>
    </ligand>
</feature>
<comment type="similarity">
    <text evidence="5">Belongs to the Orn/Lys/Arg decarboxylase class-II family. LysA subfamily.</text>
</comment>
<evidence type="ECO:0000256" key="1">
    <source>
        <dbReference type="ARBA" id="ARBA00001933"/>
    </source>
</evidence>
<evidence type="ECO:0000256" key="8">
    <source>
        <dbReference type="SAM" id="MobiDB-lite"/>
    </source>
</evidence>
<dbReference type="PRINTS" id="PR01181">
    <property type="entry name" value="DAPDCRBXLASE"/>
</dbReference>
<proteinExistence type="inferred from homology"/>
<evidence type="ECO:0000256" key="3">
    <source>
        <dbReference type="ARBA" id="ARBA00022898"/>
    </source>
</evidence>
<dbReference type="InterPro" id="IPR029066">
    <property type="entry name" value="PLP-binding_barrel"/>
</dbReference>
<dbReference type="GO" id="GO:0008836">
    <property type="term" value="F:diaminopimelate decarboxylase activity"/>
    <property type="evidence" value="ECO:0007669"/>
    <property type="project" value="UniProtKB-EC"/>
</dbReference>
<keyword evidence="2 5" id="KW-0210">Decarboxylase</keyword>
<dbReference type="Gene3D" id="2.40.37.10">
    <property type="entry name" value="Lyase, Ornithine Decarboxylase, Chain A, domain 1"/>
    <property type="match status" value="1"/>
</dbReference>
<evidence type="ECO:0000313" key="11">
    <source>
        <dbReference type="EMBL" id="MFC0081437.1"/>
    </source>
</evidence>
<evidence type="ECO:0000256" key="4">
    <source>
        <dbReference type="ARBA" id="ARBA00023239"/>
    </source>
</evidence>
<dbReference type="PANTHER" id="PTHR43727:SF2">
    <property type="entry name" value="GROUP IV DECARBOXYLASE"/>
    <property type="match status" value="1"/>
</dbReference>
<dbReference type="InterPro" id="IPR022644">
    <property type="entry name" value="De-COase2_N"/>
</dbReference>
<feature type="binding site" evidence="5">
    <location>
        <position position="265"/>
    </location>
    <ligand>
        <name>pyridoxal 5'-phosphate</name>
        <dbReference type="ChEBI" id="CHEBI:597326"/>
    </ligand>
</feature>
<dbReference type="Pfam" id="PF00278">
    <property type="entry name" value="Orn_DAP_Arg_deC"/>
    <property type="match status" value="1"/>
</dbReference>
<dbReference type="Proteomes" id="UP001589788">
    <property type="component" value="Unassembled WGS sequence"/>
</dbReference>
<dbReference type="InterPro" id="IPR022653">
    <property type="entry name" value="De-COase2_pyr-phos_BS"/>
</dbReference>
<feature type="binding site" evidence="5">
    <location>
        <position position="307"/>
    </location>
    <ligand>
        <name>substrate</name>
    </ligand>
</feature>
<feature type="binding site" evidence="5">
    <location>
        <position position="405"/>
    </location>
    <ligand>
        <name>substrate</name>
    </ligand>
</feature>
<evidence type="ECO:0000256" key="5">
    <source>
        <dbReference type="HAMAP-Rule" id="MF_02120"/>
    </source>
</evidence>
<dbReference type="HAMAP" id="MF_02120">
    <property type="entry name" value="LysA"/>
    <property type="match status" value="1"/>
</dbReference>
<dbReference type="InterPro" id="IPR022643">
    <property type="entry name" value="De-COase2_C"/>
</dbReference>
<keyword evidence="12" id="KW-1185">Reference proteome</keyword>
<protein>
    <recommendedName>
        <fullName evidence="5 6">Diaminopimelate decarboxylase</fullName>
        <shortName evidence="5">DAP decarboxylase</shortName>
        <shortName evidence="5">DAPDC</shortName>
        <ecNumber evidence="5 6">4.1.1.20</ecNumber>
    </recommendedName>
</protein>
<dbReference type="NCBIfam" id="TIGR01048">
    <property type="entry name" value="lysA"/>
    <property type="match status" value="1"/>
</dbReference>
<dbReference type="SUPFAM" id="SSF51419">
    <property type="entry name" value="PLP-binding barrel"/>
    <property type="match status" value="1"/>
</dbReference>
<dbReference type="SUPFAM" id="SSF50621">
    <property type="entry name" value="Alanine racemase C-terminal domain-like"/>
    <property type="match status" value="1"/>
</dbReference>
<gene>
    <name evidence="5 11" type="primary">lysA</name>
    <name evidence="11" type="ORF">ACFFRE_04625</name>
</gene>
<feature type="binding site" evidence="5">
    <location>
        <position position="348"/>
    </location>
    <ligand>
        <name>substrate</name>
    </ligand>
</feature>
<dbReference type="PANTHER" id="PTHR43727">
    <property type="entry name" value="DIAMINOPIMELATE DECARBOXYLASE"/>
    <property type="match status" value="1"/>
</dbReference>
<keyword evidence="3 5" id="KW-0663">Pyridoxal phosphate</keyword>
<evidence type="ECO:0000256" key="2">
    <source>
        <dbReference type="ARBA" id="ARBA00022793"/>
    </source>
</evidence>
<keyword evidence="4 5" id="KW-0456">Lyase</keyword>
<comment type="subunit">
    <text evidence="5">Homodimer.</text>
</comment>
<keyword evidence="5" id="KW-0028">Amino-acid biosynthesis</keyword>
<evidence type="ECO:0000256" key="6">
    <source>
        <dbReference type="NCBIfam" id="TIGR01048"/>
    </source>
</evidence>
<evidence type="ECO:0000256" key="7">
    <source>
        <dbReference type="RuleBase" id="RU003738"/>
    </source>
</evidence>
<comment type="function">
    <text evidence="5">Specifically catalyzes the decarboxylation of meso-diaminopimelate (meso-DAP) to L-lysine.</text>
</comment>
<comment type="cofactor">
    <cofactor evidence="1 5 7">
        <name>pyridoxal 5'-phosphate</name>
        <dbReference type="ChEBI" id="CHEBI:597326"/>
    </cofactor>
</comment>
<evidence type="ECO:0000259" key="10">
    <source>
        <dbReference type="Pfam" id="PF02784"/>
    </source>
</evidence>
<name>A0ABV6C377_9ACTN</name>
<dbReference type="InterPro" id="IPR002986">
    <property type="entry name" value="DAP_deCOOHase_LysA"/>
</dbReference>
<accession>A0ABV6C377</accession>
<feature type="binding site" evidence="5">
    <location>
        <position position="344"/>
    </location>
    <ligand>
        <name>substrate</name>
    </ligand>
</feature>
<evidence type="ECO:0000313" key="12">
    <source>
        <dbReference type="Proteomes" id="UP001589788"/>
    </source>
</evidence>
<organism evidence="11 12">
    <name type="scientific">Aciditerrimonas ferrireducens</name>
    <dbReference type="NCBI Taxonomy" id="667306"/>
    <lineage>
        <taxon>Bacteria</taxon>
        <taxon>Bacillati</taxon>
        <taxon>Actinomycetota</taxon>
        <taxon>Acidimicrobiia</taxon>
        <taxon>Acidimicrobiales</taxon>
        <taxon>Acidimicrobiaceae</taxon>
        <taxon>Aciditerrimonas</taxon>
    </lineage>
</organism>
<sequence>MLDPAALLAGQGPEPSSAPVPRVLLPETAEVDGAGRLRVGGLDVCELAERFGTPLFVYDELDLRRRCREARAAFGEGVAYATKAFLCRAMAALAVEEGLWLDVSTGGELHVALAAGVPPERLVLHGNNKSEEELAQALELGVGRIVVDSFDEIDRLGALLGRSGRVGERRVPQPVLVRVTPGVEAHTHEFVRTGQDDSKFGFGLASGAAAEAVARVRALAGLELVGLHAHIGSQVFKVASFAEAVAVLAEFFRPLGLGELCVGGGLGVPYVTGEPAPTMAEWAAAVRGACEAAGIGPEVRVTAEPGRAIVARAGMTLYRVGTVKELPGIRTYVAVDGGMSDNPRPVLYGSGYEAFLPRAALAARPRAVRVVGKHCESGDVVVADARVPEDLAVGDVLATPVTGAYGYAMASNYNKVPRPAVVFVAEGRARVVVRRETLDDLLRLDVGPGDAGVA</sequence>
<dbReference type="RefSeq" id="WP_248105355.1">
    <property type="nucleotide sequence ID" value="NZ_JAKHEX010000002.1"/>
</dbReference>
<dbReference type="InterPro" id="IPR000183">
    <property type="entry name" value="Orn/DAP/Arg_de-COase"/>
</dbReference>
<dbReference type="CDD" id="cd06828">
    <property type="entry name" value="PLPDE_III_DapDC"/>
    <property type="match status" value="1"/>
</dbReference>
<comment type="caution">
    <text evidence="11">The sequence shown here is derived from an EMBL/GenBank/DDBJ whole genome shotgun (WGS) entry which is preliminary data.</text>
</comment>